<dbReference type="Pfam" id="PF10026">
    <property type="entry name" value="DUF2268"/>
    <property type="match status" value="1"/>
</dbReference>
<dbReference type="EMBL" id="JAGIKZ010000030">
    <property type="protein sequence ID" value="MBP2242979.1"/>
    <property type="molecule type" value="Genomic_DNA"/>
</dbReference>
<evidence type="ECO:0000259" key="1">
    <source>
        <dbReference type="Pfam" id="PF10026"/>
    </source>
</evidence>
<sequence>MLNVKYKMGIIFILCLILLTLASCKQVEKGGNQLSENEQITVAKENLFSFEHPKTEQKYKIVHVNQLFHQYIEKVKENKSHSNLQLYKEEIIQPIYKDCFANGEYLYLADTLLNTPPEKLGELQMISNIIEKRKEEINQLIQESILKSADLLPSQSDVAVCVFPSTYVDMSMFAVGAGKIIFPYNLNYTDDIIKAGIAHEYHHSVWTEKHLKNNTLNSVLDNIVFEGKAVMFQRTVYPDIDFPSVDLNYNKELWSKIEPDLNTYNLSRSLEIIQGGKELPRNYGYSEGYKMINSYLEYNPDKTPVDWTAVSTQDIIEKGKYFENYK</sequence>
<keyword evidence="3" id="KW-1185">Reference proteome</keyword>
<protein>
    <submittedName>
        <fullName evidence="2">Uncharacterized protein YjaZ</fullName>
    </submittedName>
</protein>
<proteinExistence type="predicted"/>
<dbReference type="PROSITE" id="PS51257">
    <property type="entry name" value="PROKAR_LIPOPROTEIN"/>
    <property type="match status" value="1"/>
</dbReference>
<dbReference type="InterPro" id="IPR018728">
    <property type="entry name" value="DUF2268"/>
</dbReference>
<evidence type="ECO:0000313" key="2">
    <source>
        <dbReference type="EMBL" id="MBP2242979.1"/>
    </source>
</evidence>
<evidence type="ECO:0000313" key="3">
    <source>
        <dbReference type="Proteomes" id="UP001519293"/>
    </source>
</evidence>
<dbReference type="Proteomes" id="UP001519293">
    <property type="component" value="Unassembled WGS sequence"/>
</dbReference>
<feature type="domain" description="DUF2268" evidence="1">
    <location>
        <begin position="139"/>
        <end position="317"/>
    </location>
</feature>
<accession>A0ABS4RJ94</accession>
<name>A0ABS4RJ94_9BACI</name>
<organism evidence="2 3">
    <name type="scientific">Cytobacillus eiseniae</name>
    <dbReference type="NCBI Taxonomy" id="762947"/>
    <lineage>
        <taxon>Bacteria</taxon>
        <taxon>Bacillati</taxon>
        <taxon>Bacillota</taxon>
        <taxon>Bacilli</taxon>
        <taxon>Bacillales</taxon>
        <taxon>Bacillaceae</taxon>
        <taxon>Cytobacillus</taxon>
    </lineage>
</organism>
<gene>
    <name evidence="2" type="ORF">J2Z40_003561</name>
</gene>
<dbReference type="RefSeq" id="WP_066392147.1">
    <property type="nucleotide sequence ID" value="NZ_JAGIKZ010000030.1"/>
</dbReference>
<reference evidence="2 3" key="1">
    <citation type="submission" date="2021-03" db="EMBL/GenBank/DDBJ databases">
        <title>Genomic Encyclopedia of Type Strains, Phase IV (KMG-IV): sequencing the most valuable type-strain genomes for metagenomic binning, comparative biology and taxonomic classification.</title>
        <authorList>
            <person name="Goeker M."/>
        </authorList>
    </citation>
    <scope>NUCLEOTIDE SEQUENCE [LARGE SCALE GENOMIC DNA]</scope>
    <source>
        <strain evidence="2 3">DSM 26675</strain>
    </source>
</reference>
<comment type="caution">
    <text evidence="2">The sequence shown here is derived from an EMBL/GenBank/DDBJ whole genome shotgun (WGS) entry which is preliminary data.</text>
</comment>